<protein>
    <recommendedName>
        <fullName evidence="1">Methyltransferase type 11 domain-containing protein</fullName>
    </recommendedName>
</protein>
<dbReference type="Proteomes" id="UP000636800">
    <property type="component" value="Unassembled WGS sequence"/>
</dbReference>
<dbReference type="CDD" id="cd02440">
    <property type="entry name" value="AdoMet_MTases"/>
    <property type="match status" value="1"/>
</dbReference>
<feature type="domain" description="Methyltransferase type 11" evidence="1">
    <location>
        <begin position="39"/>
        <end position="134"/>
    </location>
</feature>
<dbReference type="EMBL" id="JADCNL010000004">
    <property type="protein sequence ID" value="KAG0485805.1"/>
    <property type="molecule type" value="Genomic_DNA"/>
</dbReference>
<sequence>MAGLFDKQSELYATARPDYPPEWFAKLAMLTTHHKLVWDVGTGNGQAAVCAAEHYDMVIATDVSEAQIRCATVHPKVRYVQTSVSTAADELVRLLGGEGMVDLVIVAQAVHWFDLPFFYSVATRVLRKPGGVIAVWGYNDVEVSPVFDSVFKLFHATTLPYWDPRILFLFDAYRSLPFPFESVGVGSEGNPEMLDLEKEVSFEGFIDMLASWSAILTAKQLDFLSCLGQTPSNKLPK</sequence>
<proteinExistence type="predicted"/>
<dbReference type="InterPro" id="IPR013216">
    <property type="entry name" value="Methyltransf_11"/>
</dbReference>
<gene>
    <name evidence="2" type="ORF">HPP92_009884</name>
</gene>
<dbReference type="PANTHER" id="PTHR44575">
    <property type="entry name" value="OS01G0589200 PROTEIN"/>
    <property type="match status" value="1"/>
</dbReference>
<dbReference type="GO" id="GO:0008757">
    <property type="term" value="F:S-adenosylmethionine-dependent methyltransferase activity"/>
    <property type="evidence" value="ECO:0007669"/>
    <property type="project" value="InterPro"/>
</dbReference>
<dbReference type="Pfam" id="PF08241">
    <property type="entry name" value="Methyltransf_11"/>
    <property type="match status" value="1"/>
</dbReference>
<dbReference type="AlphaFoldDB" id="A0A835RD66"/>
<dbReference type="PANTHER" id="PTHR44575:SF2">
    <property type="entry name" value="OS01G0589200 PROTEIN"/>
    <property type="match status" value="1"/>
</dbReference>
<comment type="caution">
    <text evidence="2">The sequence shown here is derived from an EMBL/GenBank/DDBJ whole genome shotgun (WGS) entry which is preliminary data.</text>
</comment>
<evidence type="ECO:0000313" key="3">
    <source>
        <dbReference type="Proteomes" id="UP000636800"/>
    </source>
</evidence>
<dbReference type="InterPro" id="IPR029063">
    <property type="entry name" value="SAM-dependent_MTases_sf"/>
</dbReference>
<organism evidence="2 3">
    <name type="scientific">Vanilla planifolia</name>
    <name type="common">Vanilla</name>
    <dbReference type="NCBI Taxonomy" id="51239"/>
    <lineage>
        <taxon>Eukaryota</taxon>
        <taxon>Viridiplantae</taxon>
        <taxon>Streptophyta</taxon>
        <taxon>Embryophyta</taxon>
        <taxon>Tracheophyta</taxon>
        <taxon>Spermatophyta</taxon>
        <taxon>Magnoliopsida</taxon>
        <taxon>Liliopsida</taxon>
        <taxon>Asparagales</taxon>
        <taxon>Orchidaceae</taxon>
        <taxon>Vanilloideae</taxon>
        <taxon>Vanilleae</taxon>
        <taxon>Vanilla</taxon>
    </lineage>
</organism>
<evidence type="ECO:0000313" key="2">
    <source>
        <dbReference type="EMBL" id="KAG0485805.1"/>
    </source>
</evidence>
<dbReference type="Gene3D" id="3.40.50.150">
    <property type="entry name" value="Vaccinia Virus protein VP39"/>
    <property type="match status" value="1"/>
</dbReference>
<evidence type="ECO:0000259" key="1">
    <source>
        <dbReference type="Pfam" id="PF08241"/>
    </source>
</evidence>
<dbReference type="SUPFAM" id="SSF53335">
    <property type="entry name" value="S-adenosyl-L-methionine-dependent methyltransferases"/>
    <property type="match status" value="1"/>
</dbReference>
<keyword evidence="3" id="KW-1185">Reference proteome</keyword>
<accession>A0A835RD66</accession>
<reference evidence="2 3" key="1">
    <citation type="journal article" date="2020" name="Nat. Food">
        <title>A phased Vanilla planifolia genome enables genetic improvement of flavour and production.</title>
        <authorList>
            <person name="Hasing T."/>
            <person name="Tang H."/>
            <person name="Brym M."/>
            <person name="Khazi F."/>
            <person name="Huang T."/>
            <person name="Chambers A.H."/>
        </authorList>
    </citation>
    <scope>NUCLEOTIDE SEQUENCE [LARGE SCALE GENOMIC DNA]</scope>
    <source>
        <tissue evidence="2">Leaf</tissue>
    </source>
</reference>
<name>A0A835RD66_VANPL</name>
<dbReference type="OrthoDB" id="48036at2759"/>